<name>A0A1X6NL48_PORUM</name>
<protein>
    <recommendedName>
        <fullName evidence="16">Alternative oxidase</fullName>
    </recommendedName>
</protein>
<dbReference type="PANTHER" id="PTHR31803">
    <property type="entry name" value="ALTERNATIVE OXIDASE"/>
    <property type="match status" value="1"/>
</dbReference>
<dbReference type="Gene3D" id="1.20.1260.140">
    <property type="entry name" value="Alternative oxidase"/>
    <property type="match status" value="1"/>
</dbReference>
<evidence type="ECO:0000256" key="1">
    <source>
        <dbReference type="ARBA" id="ARBA00001962"/>
    </source>
</evidence>
<accession>A0A1X6NL48</accession>
<dbReference type="GO" id="GO:0010230">
    <property type="term" value="P:alternative respiration"/>
    <property type="evidence" value="ECO:0007669"/>
    <property type="project" value="TreeGrafter"/>
</dbReference>
<dbReference type="OrthoDB" id="16906at2759"/>
<evidence type="ECO:0000256" key="7">
    <source>
        <dbReference type="ARBA" id="ARBA00022723"/>
    </source>
</evidence>
<evidence type="ECO:0000256" key="10">
    <source>
        <dbReference type="ARBA" id="ARBA00023002"/>
    </source>
</evidence>
<dbReference type="GO" id="GO:0009916">
    <property type="term" value="F:alternative oxidase activity"/>
    <property type="evidence" value="ECO:0007669"/>
    <property type="project" value="InterPro"/>
</dbReference>
<evidence type="ECO:0000256" key="9">
    <source>
        <dbReference type="ARBA" id="ARBA00022989"/>
    </source>
</evidence>
<keyword evidence="7" id="KW-0479">Metal-binding</keyword>
<evidence type="ECO:0000256" key="3">
    <source>
        <dbReference type="ARBA" id="ARBA00008388"/>
    </source>
</evidence>
<keyword evidence="5" id="KW-0679">Respiratory chain</keyword>
<keyword evidence="12" id="KW-0472">Membrane</keyword>
<keyword evidence="10" id="KW-0560">Oxidoreductase</keyword>
<dbReference type="Pfam" id="PF01786">
    <property type="entry name" value="AOX"/>
    <property type="match status" value="1"/>
</dbReference>
<evidence type="ECO:0000256" key="12">
    <source>
        <dbReference type="ARBA" id="ARBA00023136"/>
    </source>
</evidence>
<feature type="non-terminal residue" evidence="14">
    <location>
        <position position="334"/>
    </location>
</feature>
<reference evidence="14 15" key="1">
    <citation type="submission" date="2017-03" db="EMBL/GenBank/DDBJ databases">
        <title>WGS assembly of Porphyra umbilicalis.</title>
        <authorList>
            <person name="Brawley S.H."/>
            <person name="Blouin N.A."/>
            <person name="Ficko-Blean E."/>
            <person name="Wheeler G.L."/>
            <person name="Lohr M."/>
            <person name="Goodson H.V."/>
            <person name="Jenkins J.W."/>
            <person name="Blaby-Haas C.E."/>
            <person name="Helliwell K.E."/>
            <person name="Chan C."/>
            <person name="Marriage T."/>
            <person name="Bhattacharya D."/>
            <person name="Klein A.S."/>
            <person name="Badis Y."/>
            <person name="Brodie J."/>
            <person name="Cao Y."/>
            <person name="Collen J."/>
            <person name="Dittami S.M."/>
            <person name="Gachon C.M."/>
            <person name="Green B.R."/>
            <person name="Karpowicz S."/>
            <person name="Kim J.W."/>
            <person name="Kudahl U."/>
            <person name="Lin S."/>
            <person name="Michel G."/>
            <person name="Mittag M."/>
            <person name="Olson B.J."/>
            <person name="Pangilinan J."/>
            <person name="Peng Y."/>
            <person name="Qiu H."/>
            <person name="Shu S."/>
            <person name="Singer J.T."/>
            <person name="Smith A.G."/>
            <person name="Sprecher B.N."/>
            <person name="Wagner V."/>
            <person name="Wang W."/>
            <person name="Wang Z.-Y."/>
            <person name="Yan J."/>
            <person name="Yarish C."/>
            <person name="Zoeuner-Riek S."/>
            <person name="Zhuang Y."/>
            <person name="Zou Y."/>
            <person name="Lindquist E.A."/>
            <person name="Grimwood J."/>
            <person name="Barry K."/>
            <person name="Rokhsar D.S."/>
            <person name="Schmutz J."/>
            <person name="Stiller J.W."/>
            <person name="Grossman A.R."/>
            <person name="Prochnik S.E."/>
        </authorList>
    </citation>
    <scope>NUCLEOTIDE SEQUENCE [LARGE SCALE GENOMIC DNA]</scope>
    <source>
        <strain evidence="14">4086291</strain>
    </source>
</reference>
<keyword evidence="11" id="KW-0408">Iron</keyword>
<gene>
    <name evidence="14" type="ORF">BU14_1582s0003</name>
</gene>
<keyword evidence="6" id="KW-0812">Transmembrane</keyword>
<comment type="similarity">
    <text evidence="3">Belongs to the alternative oxidase family.</text>
</comment>
<evidence type="ECO:0000256" key="11">
    <source>
        <dbReference type="ARBA" id="ARBA00023004"/>
    </source>
</evidence>
<keyword evidence="8" id="KW-0249">Electron transport</keyword>
<comment type="cofactor">
    <cofactor evidence="1">
        <name>Fe cation</name>
        <dbReference type="ChEBI" id="CHEBI:24875"/>
    </cofactor>
</comment>
<dbReference type="GO" id="GO:0046872">
    <property type="term" value="F:metal ion binding"/>
    <property type="evidence" value="ECO:0007669"/>
    <property type="project" value="UniProtKB-KW"/>
</dbReference>
<evidence type="ECO:0000256" key="4">
    <source>
        <dbReference type="ARBA" id="ARBA00022448"/>
    </source>
</evidence>
<evidence type="ECO:0008006" key="16">
    <source>
        <dbReference type="Google" id="ProtNLM"/>
    </source>
</evidence>
<dbReference type="AlphaFoldDB" id="A0A1X6NL48"/>
<keyword evidence="4" id="KW-0813">Transport</keyword>
<comment type="subcellular location">
    <subcellularLocation>
        <location evidence="2">Membrane</location>
    </subcellularLocation>
</comment>
<organism evidence="14 15">
    <name type="scientific">Porphyra umbilicalis</name>
    <name type="common">Purple laver</name>
    <name type="synonym">Red alga</name>
    <dbReference type="NCBI Taxonomy" id="2786"/>
    <lineage>
        <taxon>Eukaryota</taxon>
        <taxon>Rhodophyta</taxon>
        <taxon>Bangiophyceae</taxon>
        <taxon>Bangiales</taxon>
        <taxon>Bangiaceae</taxon>
        <taxon>Porphyra</taxon>
    </lineage>
</organism>
<evidence type="ECO:0000256" key="13">
    <source>
        <dbReference type="SAM" id="MobiDB-lite"/>
    </source>
</evidence>
<dbReference type="InterPro" id="IPR038659">
    <property type="entry name" value="AOX_sf"/>
</dbReference>
<evidence type="ECO:0000313" key="14">
    <source>
        <dbReference type="EMBL" id="OSX69369.1"/>
    </source>
</evidence>
<feature type="region of interest" description="Disordered" evidence="13">
    <location>
        <begin position="130"/>
        <end position="152"/>
    </location>
</feature>
<proteinExistence type="inferred from homology"/>
<dbReference type="GO" id="GO:0005739">
    <property type="term" value="C:mitochondrion"/>
    <property type="evidence" value="ECO:0007669"/>
    <property type="project" value="TreeGrafter"/>
</dbReference>
<evidence type="ECO:0000256" key="6">
    <source>
        <dbReference type="ARBA" id="ARBA00022692"/>
    </source>
</evidence>
<keyword evidence="9" id="KW-1133">Transmembrane helix</keyword>
<evidence type="ECO:0000256" key="8">
    <source>
        <dbReference type="ARBA" id="ARBA00022982"/>
    </source>
</evidence>
<evidence type="ECO:0000256" key="5">
    <source>
        <dbReference type="ARBA" id="ARBA00022660"/>
    </source>
</evidence>
<sequence>MQSASLLTRGLLAAPAARWAFAGTPYGATLHRTAAALAARGLSTRSTTGAAAAPRRARDRLALATAAARAGVCHIPPRAVGGVPRALAFTHSRGLAAALSPQVFPRGGGLPTPGDRRALHSSPFIDNLARVDEEDRKSVAKPPPKGTDRPPYHWVDVEAQRLISRAYARHATLGDRSAGRSFPPALDVVDLESLGPGQSGLSATYPATTFTDRLARAFVRGGAAAVHWFFGDRYGHHAVTLETVAAVPGMVAAFHRHFRSLRWMRRDNGHIPVLTEEAENEKFHLLIWLKVTTPTRLERALVVVAQAAYVTFYSAAYALTPKFAHRLTGYLEEI</sequence>
<dbReference type="InterPro" id="IPR002680">
    <property type="entry name" value="AOX"/>
</dbReference>
<keyword evidence="15" id="KW-1185">Reference proteome</keyword>
<dbReference type="Proteomes" id="UP000218209">
    <property type="component" value="Unassembled WGS sequence"/>
</dbReference>
<evidence type="ECO:0000256" key="2">
    <source>
        <dbReference type="ARBA" id="ARBA00004370"/>
    </source>
</evidence>
<evidence type="ECO:0000313" key="15">
    <source>
        <dbReference type="Proteomes" id="UP000218209"/>
    </source>
</evidence>
<dbReference type="PANTHER" id="PTHR31803:SF3">
    <property type="entry name" value="ALTERNATIVE OXIDASE"/>
    <property type="match status" value="1"/>
</dbReference>
<dbReference type="EMBL" id="KV919594">
    <property type="protein sequence ID" value="OSX69369.1"/>
    <property type="molecule type" value="Genomic_DNA"/>
</dbReference>
<dbReference type="GO" id="GO:0016020">
    <property type="term" value="C:membrane"/>
    <property type="evidence" value="ECO:0007669"/>
    <property type="project" value="UniProtKB-SubCell"/>
</dbReference>